<dbReference type="AlphaFoldDB" id="A0A316W3J0"/>
<name>A0A316W3J0_9BASI</name>
<feature type="region of interest" description="Disordered" evidence="1">
    <location>
        <begin position="1"/>
        <end position="63"/>
    </location>
</feature>
<dbReference type="InParanoid" id="A0A316W3J0"/>
<keyword evidence="3" id="KW-1185">Reference proteome</keyword>
<feature type="compositionally biased region" description="Low complexity" evidence="1">
    <location>
        <begin position="151"/>
        <end position="161"/>
    </location>
</feature>
<evidence type="ECO:0000256" key="1">
    <source>
        <dbReference type="SAM" id="MobiDB-lite"/>
    </source>
</evidence>
<reference evidence="2 3" key="1">
    <citation type="journal article" date="2018" name="Mol. Biol. Evol.">
        <title>Broad Genomic Sampling Reveals a Smut Pathogenic Ancestry of the Fungal Clade Ustilaginomycotina.</title>
        <authorList>
            <person name="Kijpornyongpan T."/>
            <person name="Mondo S.J."/>
            <person name="Barry K."/>
            <person name="Sandor L."/>
            <person name="Lee J."/>
            <person name="Lipzen A."/>
            <person name="Pangilinan J."/>
            <person name="LaButti K."/>
            <person name="Hainaut M."/>
            <person name="Henrissat B."/>
            <person name="Grigoriev I.V."/>
            <person name="Spatafora J.W."/>
            <person name="Aime M.C."/>
        </authorList>
    </citation>
    <scope>NUCLEOTIDE SEQUENCE [LARGE SCALE GENOMIC DNA]</scope>
    <source>
        <strain evidence="2 3">MCA 4658</strain>
    </source>
</reference>
<evidence type="ECO:0000313" key="2">
    <source>
        <dbReference type="EMBL" id="PWN44084.1"/>
    </source>
</evidence>
<proteinExistence type="predicted"/>
<evidence type="ECO:0000313" key="3">
    <source>
        <dbReference type="Proteomes" id="UP000245783"/>
    </source>
</evidence>
<feature type="compositionally biased region" description="Basic and acidic residues" evidence="1">
    <location>
        <begin position="30"/>
        <end position="40"/>
    </location>
</feature>
<feature type="region of interest" description="Disordered" evidence="1">
    <location>
        <begin position="386"/>
        <end position="427"/>
    </location>
</feature>
<feature type="region of interest" description="Disordered" evidence="1">
    <location>
        <begin position="94"/>
        <end position="115"/>
    </location>
</feature>
<dbReference type="EMBL" id="KZ819364">
    <property type="protein sequence ID" value="PWN44084.1"/>
    <property type="molecule type" value="Genomic_DNA"/>
</dbReference>
<feature type="compositionally biased region" description="Polar residues" evidence="1">
    <location>
        <begin position="294"/>
        <end position="308"/>
    </location>
</feature>
<organism evidence="2 3">
    <name type="scientific">Ceraceosorus guamensis</name>
    <dbReference type="NCBI Taxonomy" id="1522189"/>
    <lineage>
        <taxon>Eukaryota</taxon>
        <taxon>Fungi</taxon>
        <taxon>Dikarya</taxon>
        <taxon>Basidiomycota</taxon>
        <taxon>Ustilaginomycotina</taxon>
        <taxon>Exobasidiomycetes</taxon>
        <taxon>Ceraceosorales</taxon>
        <taxon>Ceraceosoraceae</taxon>
        <taxon>Ceraceosorus</taxon>
    </lineage>
</organism>
<dbReference type="Proteomes" id="UP000245783">
    <property type="component" value="Unassembled WGS sequence"/>
</dbReference>
<feature type="region of interest" description="Disordered" evidence="1">
    <location>
        <begin position="259"/>
        <end position="308"/>
    </location>
</feature>
<feature type="compositionally biased region" description="Low complexity" evidence="1">
    <location>
        <begin position="414"/>
        <end position="427"/>
    </location>
</feature>
<dbReference type="OrthoDB" id="10372648at2759"/>
<feature type="region of interest" description="Disordered" evidence="1">
    <location>
        <begin position="134"/>
        <end position="169"/>
    </location>
</feature>
<feature type="compositionally biased region" description="Polar residues" evidence="1">
    <location>
        <begin position="43"/>
        <end position="52"/>
    </location>
</feature>
<dbReference type="RefSeq" id="XP_025371244.1">
    <property type="nucleotide sequence ID" value="XM_025517360.1"/>
</dbReference>
<sequence>MVMPINHFKPPQTTFAFTRPSLRPPPIRQEPAEHASDDARTSPGPSSPNTVEPSRGPRKLGAGLQRARVGLAKGNISKGQATQAKLCFIPPQDKHQMVQDESSVDPKVTGVPFDDYSESIQSDEEWLETMQNVEDVLSSSRSPPVCSEPRATSASAISTSSLHELGSTGNRRFPAAGVAKSNVGTPKQHFGSVPPLGTPHLPADHEAHGDAAQYRAAVFEVREPSNPRYTAEERARHGFELAAASGFKVYEDPVQYPPAPWSSVESPPRQDDNLYMRPGQFYPSMARPLPLPNSPTSQHGWSSAHDLSSQGDRLRALLAHQETVSHSLYPDHLTHGEPNSSSYSTQDADIVEHQPIYDATEDDGWSDTNPGQDVVHGGRVSRLTIEAGTGWNQASRSSRVQPRTDATKSYGSPADSALALLSSPNRE</sequence>
<dbReference type="GeneID" id="37039230"/>
<gene>
    <name evidence="2" type="ORF">IE81DRAFT_46579</name>
</gene>
<protein>
    <submittedName>
        <fullName evidence="2">Uncharacterized protein</fullName>
    </submittedName>
</protein>
<feature type="compositionally biased region" description="Polar residues" evidence="1">
    <location>
        <begin position="390"/>
        <end position="401"/>
    </location>
</feature>
<accession>A0A316W3J0</accession>